<dbReference type="InterPro" id="IPR036844">
    <property type="entry name" value="Hint_dom_sf"/>
</dbReference>
<sequence length="673" mass="76663">MSAGIAAGRLAEERKAWRKNHPFGFIAKPSSNPDGTRNLFNWECAIPGKKGTIWEGGLYKANFIFTSIKMQFKDDYPSTPPKCKFDPPLFHPNVYPSGTVCLSLLDENKDWKPSVSVRQLLLGIQDLLTNPNVEDPAQADAYQIYCQNRVEYEKRVRRQAQQFSADIVQRQMDVAGRLAMKNMGQSVICEKMRIALISCVKQLYILEVCKASVASVTECLSADLKVHYKMIIRNMHSSCWQIVTGIFNSQQNVAPDDTDFVLLCTSPVCFGEKRLYELKRDDVMQETETETKSLFGSENHIHKAECLKYYQNSSCTGETQWTVGLLLEDDGNSVRLKWKCCNYEGLRHARAINTVIVNNDESYTGGEVYQNSRRVAFDLIKEVNLSFDEQHRPRYELKIMRLACIPKPIDIKNKLLADKISESDSPTVDVSSEYDTEEYVFTNQHHTKYSKPRRRSTILEDENLDDLFSPRHRVAHRRMFSLRRRPFYRPIAEDYDYYDYDPVIFRRPSVHRRIIADGLWPINLGIVGRNRPAVAAAAVSPTINEFTPVNAVENDYHQFVDSDTTVTSITSAQAQVFNQLSATPAAGQLLPTYSSLQYVPQRGVIPSETRSLTVAQHSVPTYSSDNVPYYNGYFETLQCFSGDTTVQTPDQIKRIDELQVGDQVLSIEESLVS</sequence>
<dbReference type="GO" id="GO:0005524">
    <property type="term" value="F:ATP binding"/>
    <property type="evidence" value="ECO:0007669"/>
    <property type="project" value="UniProtKB-KW"/>
</dbReference>
<feature type="domain" description="UBC core" evidence="9">
    <location>
        <begin position="5"/>
        <end position="165"/>
    </location>
</feature>
<evidence type="ECO:0000259" key="9">
    <source>
        <dbReference type="PROSITE" id="PS50127"/>
    </source>
</evidence>
<evidence type="ECO:0000256" key="6">
    <source>
        <dbReference type="ARBA" id="ARBA00022840"/>
    </source>
</evidence>
<dbReference type="Gene3D" id="2.170.16.10">
    <property type="entry name" value="Hedgehog/Intein (Hint) domain"/>
    <property type="match status" value="1"/>
</dbReference>
<dbReference type="SMART" id="SM00212">
    <property type="entry name" value="UBCc"/>
    <property type="match status" value="1"/>
</dbReference>
<proteinExistence type="predicted"/>
<dbReference type="CDD" id="cd23798">
    <property type="entry name" value="UBCc_UBE2I"/>
    <property type="match status" value="1"/>
</dbReference>
<dbReference type="Gene3D" id="3.10.110.10">
    <property type="entry name" value="Ubiquitin Conjugating Enzyme"/>
    <property type="match status" value="1"/>
</dbReference>
<evidence type="ECO:0000256" key="7">
    <source>
        <dbReference type="ARBA" id="ARBA00023242"/>
    </source>
</evidence>
<evidence type="ECO:0000313" key="10">
    <source>
        <dbReference type="EMBL" id="VBB32121.1"/>
    </source>
</evidence>
<gene>
    <name evidence="10" type="ORF">NAV_LOCUS6912</name>
</gene>
<dbReference type="OrthoDB" id="6600758at2759"/>
<dbReference type="InterPro" id="IPR023313">
    <property type="entry name" value="UBQ-conjugating_AS"/>
</dbReference>
<keyword evidence="11" id="KW-1185">Reference proteome</keyword>
<organism evidence="10 11">
    <name type="scientific">Acanthocheilonema viteae</name>
    <name type="common">Filarial nematode worm</name>
    <name type="synonym">Dipetalonema viteae</name>
    <dbReference type="NCBI Taxonomy" id="6277"/>
    <lineage>
        <taxon>Eukaryota</taxon>
        <taxon>Metazoa</taxon>
        <taxon>Ecdysozoa</taxon>
        <taxon>Nematoda</taxon>
        <taxon>Chromadorea</taxon>
        <taxon>Rhabditida</taxon>
        <taxon>Spirurina</taxon>
        <taxon>Spiruromorpha</taxon>
        <taxon>Filarioidea</taxon>
        <taxon>Onchocercidae</taxon>
        <taxon>Acanthocheilonema</taxon>
    </lineage>
</organism>
<dbReference type="Proteomes" id="UP000276991">
    <property type="component" value="Unassembled WGS sequence"/>
</dbReference>
<dbReference type="GO" id="GO:0005634">
    <property type="term" value="C:nucleus"/>
    <property type="evidence" value="ECO:0007669"/>
    <property type="project" value="UniProtKB-SubCell"/>
</dbReference>
<comment type="subcellular location">
    <subcellularLocation>
        <location evidence="1">Nucleus</location>
    </subcellularLocation>
</comment>
<keyword evidence="6" id="KW-0067">ATP-binding</keyword>
<keyword evidence="4" id="KW-0547">Nucleotide-binding</keyword>
<evidence type="ECO:0000256" key="8">
    <source>
        <dbReference type="PROSITE-ProRule" id="PRU10133"/>
    </source>
</evidence>
<dbReference type="GO" id="GO:0016740">
    <property type="term" value="F:transferase activity"/>
    <property type="evidence" value="ECO:0007669"/>
    <property type="project" value="UniProtKB-KW"/>
</dbReference>
<dbReference type="SUPFAM" id="SSF51294">
    <property type="entry name" value="Hedgehog/intein (Hint) domain"/>
    <property type="match status" value="1"/>
</dbReference>
<dbReference type="STRING" id="6277.A0A498SQ64"/>
<dbReference type="InterPro" id="IPR000608">
    <property type="entry name" value="UBC"/>
</dbReference>
<dbReference type="Pfam" id="PF00179">
    <property type="entry name" value="UQ_con"/>
    <property type="match status" value="1"/>
</dbReference>
<reference evidence="10 11" key="1">
    <citation type="submission" date="2018-08" db="EMBL/GenBank/DDBJ databases">
        <authorList>
            <person name="Laetsch R D."/>
            <person name="Stevens L."/>
            <person name="Kumar S."/>
            <person name="Blaxter L. M."/>
        </authorList>
    </citation>
    <scope>NUCLEOTIDE SEQUENCE [LARGE SCALE GENOMIC DNA]</scope>
</reference>
<keyword evidence="3" id="KW-0808">Transferase</keyword>
<comment type="pathway">
    <text evidence="2">Protein modification; protein sumoylation.</text>
</comment>
<protein>
    <recommendedName>
        <fullName evidence="9">UBC core domain-containing protein</fullName>
    </recommendedName>
</protein>
<dbReference type="PROSITE" id="PS50127">
    <property type="entry name" value="UBC_2"/>
    <property type="match status" value="1"/>
</dbReference>
<dbReference type="AlphaFoldDB" id="A0A498SQ64"/>
<evidence type="ECO:0000256" key="5">
    <source>
        <dbReference type="ARBA" id="ARBA00022786"/>
    </source>
</evidence>
<keyword evidence="5" id="KW-0833">Ubl conjugation pathway</keyword>
<evidence type="ECO:0000256" key="1">
    <source>
        <dbReference type="ARBA" id="ARBA00004123"/>
    </source>
</evidence>
<name>A0A498SQ64_ACAVI</name>
<evidence type="ECO:0000256" key="2">
    <source>
        <dbReference type="ARBA" id="ARBA00004718"/>
    </source>
</evidence>
<dbReference type="SUPFAM" id="SSF54495">
    <property type="entry name" value="UBC-like"/>
    <property type="match status" value="1"/>
</dbReference>
<dbReference type="InterPro" id="IPR050113">
    <property type="entry name" value="Ub_conjugating_enzyme"/>
</dbReference>
<evidence type="ECO:0000313" key="11">
    <source>
        <dbReference type="Proteomes" id="UP000276991"/>
    </source>
</evidence>
<accession>A0A498SQ64</accession>
<dbReference type="PANTHER" id="PTHR24067">
    <property type="entry name" value="UBIQUITIN-CONJUGATING ENZYME E2"/>
    <property type="match status" value="1"/>
</dbReference>
<dbReference type="FunFam" id="3.10.110.10:FF:000013">
    <property type="entry name" value="SUMO-conjugating enzyme UBC9"/>
    <property type="match status" value="1"/>
</dbReference>
<dbReference type="EMBL" id="UPTC01001548">
    <property type="protein sequence ID" value="VBB32121.1"/>
    <property type="molecule type" value="Genomic_DNA"/>
</dbReference>
<feature type="active site" description="Glycyl thioester intermediate" evidence="8">
    <location>
        <position position="101"/>
    </location>
</feature>
<evidence type="ECO:0000256" key="3">
    <source>
        <dbReference type="ARBA" id="ARBA00022679"/>
    </source>
</evidence>
<dbReference type="PROSITE" id="PS00183">
    <property type="entry name" value="UBC_1"/>
    <property type="match status" value="1"/>
</dbReference>
<evidence type="ECO:0000256" key="4">
    <source>
        <dbReference type="ARBA" id="ARBA00022741"/>
    </source>
</evidence>
<dbReference type="InterPro" id="IPR016135">
    <property type="entry name" value="UBQ-conjugating_enzyme/RWD"/>
</dbReference>
<dbReference type="GO" id="GO:0032446">
    <property type="term" value="P:protein modification by small protein conjugation"/>
    <property type="evidence" value="ECO:0007669"/>
    <property type="project" value="UniProtKB-ARBA"/>
</dbReference>
<keyword evidence="7" id="KW-0539">Nucleus</keyword>